<gene>
    <name evidence="1" type="ORF">SAMN05660337_0796</name>
</gene>
<dbReference type="InterPro" id="IPR036412">
    <property type="entry name" value="HAD-like_sf"/>
</dbReference>
<dbReference type="SUPFAM" id="SSF56784">
    <property type="entry name" value="HAD-like"/>
    <property type="match status" value="1"/>
</dbReference>
<proteinExistence type="predicted"/>
<dbReference type="Proteomes" id="UP000199053">
    <property type="component" value="Unassembled WGS sequence"/>
</dbReference>
<organism evidence="1 2">
    <name type="scientific">Maridesulfovibrio ferrireducens</name>
    <dbReference type="NCBI Taxonomy" id="246191"/>
    <lineage>
        <taxon>Bacteria</taxon>
        <taxon>Pseudomonadati</taxon>
        <taxon>Thermodesulfobacteriota</taxon>
        <taxon>Desulfovibrionia</taxon>
        <taxon>Desulfovibrionales</taxon>
        <taxon>Desulfovibrionaceae</taxon>
        <taxon>Maridesulfovibrio</taxon>
    </lineage>
</organism>
<evidence type="ECO:0000313" key="1">
    <source>
        <dbReference type="EMBL" id="SDK55220.1"/>
    </source>
</evidence>
<reference evidence="2" key="1">
    <citation type="submission" date="2016-10" db="EMBL/GenBank/DDBJ databases">
        <authorList>
            <person name="Varghese N."/>
            <person name="Submissions S."/>
        </authorList>
    </citation>
    <scope>NUCLEOTIDE SEQUENCE [LARGE SCALE GENOMIC DNA]</scope>
    <source>
        <strain evidence="2">DSM 16995</strain>
    </source>
</reference>
<dbReference type="OrthoDB" id="159409at2"/>
<protein>
    <submittedName>
        <fullName evidence="1">Soluble P-type ATPase</fullName>
    </submittedName>
</protein>
<accession>A0A1G9CU64</accession>
<dbReference type="EMBL" id="FNGA01000001">
    <property type="protein sequence ID" value="SDK55220.1"/>
    <property type="molecule type" value="Genomic_DNA"/>
</dbReference>
<dbReference type="InterPro" id="IPR023214">
    <property type="entry name" value="HAD_sf"/>
</dbReference>
<evidence type="ECO:0000313" key="2">
    <source>
        <dbReference type="Proteomes" id="UP000199053"/>
    </source>
</evidence>
<name>A0A1G9CU64_9BACT</name>
<keyword evidence="2" id="KW-1185">Reference proteome</keyword>
<dbReference type="STRING" id="246191.SAMN05660337_0796"/>
<dbReference type="Gene3D" id="3.40.50.1000">
    <property type="entry name" value="HAD superfamily/HAD-like"/>
    <property type="match status" value="1"/>
</dbReference>
<sequence>MISLNIPGFGALNIEHLVLDYNGTIALDGNLLPGIGKIIQELSVDIEVHVLTADTFGQCEENLLGLPVSIHIISGTEEDKAKLDYINSVGVEKCACIGNGRNDTLMLKEAALGIAISGPECMSMTAARSADIAASDIIHALGLFTHPIRLMTTLRC</sequence>
<dbReference type="RefSeq" id="WP_092158412.1">
    <property type="nucleotide sequence ID" value="NZ_FNGA01000001.1"/>
</dbReference>
<dbReference type="AlphaFoldDB" id="A0A1G9CU64"/>